<dbReference type="GO" id="GO:0016231">
    <property type="term" value="F:beta-N-acetylglucosaminidase activity"/>
    <property type="evidence" value="ECO:0007669"/>
    <property type="project" value="UniProtKB-ARBA"/>
</dbReference>
<sequence>MKIKRLYLLGAWLLLGVSASAQITSIQPQPQQILSQARNLSLPDTYLIVGDTEANTHAVSALKTLLAGKHSDKNGFRIYIGEKGDKAIRKFARQIPNHKEGYYLAINDKEIVLAGQDERGTFYALQTLAQLLNDNQLPVVEIKDYPSVRFRGVVEGFYGTPWSHEARLRQLKFYGENKMNTYIYGPKDDPYHSSPNWRLPYPEKEALQLQELVKVANENEVDFVWAIHPGQDIKWNQEDRDLLLAKFEKMYDLGVRSFAVFFDDISGEGTNPNKQAELLNHIDEKFVKVKPDVTPLVMCPTEYNKSWSNPKGNYLTTLGEKLNPSIQIMWTGDRVISDITKDGIAWINARIKRPAYIWWNFPVSDYVRDHLLLGPVYGNDTQIADQMSGFVTNPMEHAEASKIAIYSVAGYAWNPEKYNSEQTWKDAIRTILPSAADELEFFAAHNSDLGPNGHKYRRDESVELQPLSQRFLDSYLKNGSYTEADFNALEATFGKMVESGDILMTNTGNRPLIVEMMPWLRQFKLLGETGQEVLAMAKAYKEGDNSLFIRKYRHVKALQQQMFQVDQTYNQNPYQPGVKTATKVIKPLIDQTFTTVTERYNKEHGTQLDAATDYMPHKLVSDVEQLRNQPLQIKTNRVLVSPANEVIKWGAGCTLTIELDQAYPGENLDIDFGKPDVAAWGQLEISADGKEWQKVDFKQEKNRITLNLKQTPVKAVRFSNVGNAEQEVYLRRFMITLDK</sequence>
<evidence type="ECO:0000256" key="5">
    <source>
        <dbReference type="ARBA" id="ARBA00052136"/>
    </source>
</evidence>
<dbReference type="Proteomes" id="UP000020529">
    <property type="component" value="Unassembled WGS sequence"/>
</dbReference>
<reference evidence="13 14" key="1">
    <citation type="submission" date="2014-02" db="EMBL/GenBank/DDBJ databases">
        <authorList>
            <person name="Sears C."/>
            <person name="Carroll K."/>
            <person name="Sack B.R."/>
            <person name="Qadri F."/>
            <person name="Myers L.L."/>
            <person name="Chung G.-T."/>
            <person name="Escheverria P."/>
            <person name="Fraser C.M."/>
            <person name="Sadzewicz L."/>
            <person name="Shefchek K.A."/>
            <person name="Tallon L."/>
            <person name="Das S.P."/>
            <person name="Daugherty S."/>
            <person name="Mongodin E.F."/>
        </authorList>
    </citation>
    <scope>NUCLEOTIDE SEQUENCE [LARGE SCALE GENOMIC DNA]</scope>
    <source>
        <strain evidence="14">3988T(B)14</strain>
    </source>
</reference>
<evidence type="ECO:0000256" key="9">
    <source>
        <dbReference type="ARBA" id="ARBA00082445"/>
    </source>
</evidence>
<dbReference type="SUPFAM" id="SSF55545">
    <property type="entry name" value="beta-N-acetylhexosaminidase-like domain"/>
    <property type="match status" value="1"/>
</dbReference>
<dbReference type="FunFam" id="3.20.20.80:FF:000009">
    <property type="entry name" value="O-GlcNAcase BT_4395"/>
    <property type="match status" value="1"/>
</dbReference>
<evidence type="ECO:0000256" key="4">
    <source>
        <dbReference type="ARBA" id="ARBA00050933"/>
    </source>
</evidence>
<protein>
    <recommendedName>
        <fullName evidence="6">protein O-GlcNAcase</fullName>
        <ecNumber evidence="6">3.2.1.169</ecNumber>
    </recommendedName>
    <alternativeName>
        <fullName evidence="9">Beta-N-acetylglucosaminidase</fullName>
    </alternativeName>
    <alternativeName>
        <fullName evidence="3">Beta-N-acetylhexosaminidase</fullName>
    </alternativeName>
    <alternativeName>
        <fullName evidence="7">Beta-hexosaminidase</fullName>
    </alternativeName>
    <alternativeName>
        <fullName evidence="8">Hexosaminidase B</fullName>
    </alternativeName>
</protein>
<name>A0A015UFR9_BACFG</name>
<gene>
    <name evidence="13" type="ORF">M124_3433</name>
</gene>
<dbReference type="PANTHER" id="PTHR13170:SF16">
    <property type="entry name" value="PROTEIN O-GLCNACASE"/>
    <property type="match status" value="1"/>
</dbReference>
<dbReference type="InterPro" id="IPR017853">
    <property type="entry name" value="GH"/>
</dbReference>
<feature type="chain" id="PRO_5001477549" description="protein O-GlcNAcase" evidence="11">
    <location>
        <begin position="22"/>
        <end position="739"/>
    </location>
</feature>
<dbReference type="PANTHER" id="PTHR13170">
    <property type="entry name" value="O-GLCNACASE"/>
    <property type="match status" value="1"/>
</dbReference>
<keyword evidence="11" id="KW-0732">Signal</keyword>
<dbReference type="EMBL" id="JGCY01000390">
    <property type="protein sequence ID" value="EXY72803.1"/>
    <property type="molecule type" value="Genomic_DNA"/>
</dbReference>
<dbReference type="InterPro" id="IPR048162">
    <property type="entry name" value="O-GlcNAcase_BT_4395-like"/>
</dbReference>
<dbReference type="InterPro" id="IPR015882">
    <property type="entry name" value="HEX_bac_N"/>
</dbReference>
<dbReference type="EC" id="3.2.1.169" evidence="6"/>
<comment type="catalytic activity">
    <reaction evidence="4">
        <text>3-O-(N-acetyl-beta-D-glucosaminyl)-L-seryl-[protein] + H2O = N-acetyl-D-glucosamine + L-seryl-[protein]</text>
        <dbReference type="Rhea" id="RHEA:48876"/>
        <dbReference type="Rhea" id="RHEA-COMP:9863"/>
        <dbReference type="Rhea" id="RHEA-COMP:12251"/>
        <dbReference type="ChEBI" id="CHEBI:15377"/>
        <dbReference type="ChEBI" id="CHEBI:29999"/>
        <dbReference type="ChEBI" id="CHEBI:90838"/>
        <dbReference type="ChEBI" id="CHEBI:506227"/>
        <dbReference type="EC" id="3.2.1.169"/>
    </reaction>
</comment>
<dbReference type="PROSITE" id="PS52009">
    <property type="entry name" value="GH84"/>
    <property type="match status" value="1"/>
</dbReference>
<evidence type="ECO:0000256" key="8">
    <source>
        <dbReference type="ARBA" id="ARBA00078424"/>
    </source>
</evidence>
<evidence type="ECO:0000256" key="1">
    <source>
        <dbReference type="ARBA" id="ARBA00022801"/>
    </source>
</evidence>
<keyword evidence="2 10" id="KW-0326">Glycosidase</keyword>
<comment type="caution">
    <text evidence="13">The sequence shown here is derived from an EMBL/GenBank/DDBJ whole genome shotgun (WGS) entry which is preliminary data.</text>
</comment>
<dbReference type="Gene3D" id="3.30.379.10">
    <property type="entry name" value="Chitobiase/beta-hexosaminidase domain 2-like"/>
    <property type="match status" value="1"/>
</dbReference>
<dbReference type="GO" id="GO:0102571">
    <property type="term" value="F:[protein]-3-O-(N-acetyl-D-glucosaminyl)-L-serine/L-threonine O-N-acetyl-alpha-D-glucosaminase activity"/>
    <property type="evidence" value="ECO:0007669"/>
    <property type="project" value="UniProtKB-EC"/>
</dbReference>
<dbReference type="AlphaFoldDB" id="A0A015UFR9"/>
<dbReference type="Pfam" id="PF21809">
    <property type="entry name" value="Glyco_hydro_84_hel"/>
    <property type="match status" value="1"/>
</dbReference>
<dbReference type="Pfam" id="PF07555">
    <property type="entry name" value="NAGidase"/>
    <property type="match status" value="1"/>
</dbReference>
<dbReference type="InterPro" id="IPR029018">
    <property type="entry name" value="Hex-like_dom2"/>
</dbReference>
<dbReference type="Gene3D" id="1.20.58.460">
    <property type="entry name" value="Hyaluronidase post-catalytic domain-like"/>
    <property type="match status" value="1"/>
</dbReference>
<evidence type="ECO:0000313" key="13">
    <source>
        <dbReference type="EMBL" id="EXY72803.1"/>
    </source>
</evidence>
<dbReference type="InterPro" id="IPR049478">
    <property type="entry name" value="BT_4395-like_hel"/>
</dbReference>
<dbReference type="InterPro" id="IPR013780">
    <property type="entry name" value="Glyco_hydro_b"/>
</dbReference>
<dbReference type="NCBIfam" id="NF041654">
    <property type="entry name" value="GlcNAcase"/>
    <property type="match status" value="1"/>
</dbReference>
<evidence type="ECO:0000259" key="12">
    <source>
        <dbReference type="PROSITE" id="PS52009"/>
    </source>
</evidence>
<dbReference type="Gene3D" id="3.20.20.80">
    <property type="entry name" value="Glycosidases"/>
    <property type="match status" value="1"/>
</dbReference>
<dbReference type="SUPFAM" id="SSF51445">
    <property type="entry name" value="(Trans)glycosidases"/>
    <property type="match status" value="1"/>
</dbReference>
<feature type="active site" description="Proton donor" evidence="10">
    <location>
        <position position="264"/>
    </location>
</feature>
<feature type="domain" description="GH84" evidence="12">
    <location>
        <begin position="149"/>
        <end position="416"/>
    </location>
</feature>
<dbReference type="GO" id="GO:0005975">
    <property type="term" value="P:carbohydrate metabolic process"/>
    <property type="evidence" value="ECO:0007669"/>
    <property type="project" value="UniProtKB-ARBA"/>
</dbReference>
<keyword evidence="1 10" id="KW-0378">Hydrolase</keyword>
<dbReference type="SUPFAM" id="SSF140657">
    <property type="entry name" value="Hyaluronidase post-catalytic domain-like"/>
    <property type="match status" value="1"/>
</dbReference>
<comment type="catalytic activity">
    <reaction evidence="5">
        <text>3-O-(N-acetyl-beta-D-glucosaminyl)-L-threonyl-[protein] + H2O = L-threonyl-[protein] + N-acetyl-D-glucosamine</text>
        <dbReference type="Rhea" id="RHEA:48892"/>
        <dbReference type="Rhea" id="RHEA-COMP:11060"/>
        <dbReference type="Rhea" id="RHEA-COMP:12252"/>
        <dbReference type="ChEBI" id="CHEBI:15377"/>
        <dbReference type="ChEBI" id="CHEBI:30013"/>
        <dbReference type="ChEBI" id="CHEBI:90840"/>
        <dbReference type="ChEBI" id="CHEBI:506227"/>
        <dbReference type="EC" id="3.2.1.169"/>
    </reaction>
</comment>
<evidence type="ECO:0000256" key="6">
    <source>
        <dbReference type="ARBA" id="ARBA00066938"/>
    </source>
</evidence>
<comment type="similarity">
    <text evidence="10">Belongs to the glycosyl hydrolase 84 family.</text>
</comment>
<feature type="signal peptide" evidence="11">
    <location>
        <begin position="1"/>
        <end position="21"/>
    </location>
</feature>
<dbReference type="Pfam" id="PF02838">
    <property type="entry name" value="Glyco_hydro_20b"/>
    <property type="match status" value="1"/>
</dbReference>
<evidence type="ECO:0000256" key="11">
    <source>
        <dbReference type="SAM" id="SignalP"/>
    </source>
</evidence>
<evidence type="ECO:0000256" key="10">
    <source>
        <dbReference type="PROSITE-ProRule" id="PRU01353"/>
    </source>
</evidence>
<dbReference type="InterPro" id="IPR051822">
    <property type="entry name" value="Glycosyl_Hydrolase_84"/>
</dbReference>
<dbReference type="Pfam" id="PF18344">
    <property type="entry name" value="CBM32"/>
    <property type="match status" value="1"/>
</dbReference>
<dbReference type="PATRIC" id="fig|1339315.3.peg.4093"/>
<dbReference type="RefSeq" id="WP_022347206.1">
    <property type="nucleotide sequence ID" value="NZ_JGCY01000390.1"/>
</dbReference>
<evidence type="ECO:0000256" key="3">
    <source>
        <dbReference type="ARBA" id="ARBA00030512"/>
    </source>
</evidence>
<proteinExistence type="inferred from homology"/>
<evidence type="ECO:0000313" key="14">
    <source>
        <dbReference type="Proteomes" id="UP000020529"/>
    </source>
</evidence>
<organism evidence="13 14">
    <name type="scientific">Bacteroides fragilis str. 3988T(B)14</name>
    <dbReference type="NCBI Taxonomy" id="1339315"/>
    <lineage>
        <taxon>Bacteria</taxon>
        <taxon>Pseudomonadati</taxon>
        <taxon>Bacteroidota</taxon>
        <taxon>Bacteroidia</taxon>
        <taxon>Bacteroidales</taxon>
        <taxon>Bacteroidaceae</taxon>
        <taxon>Bacteroides</taxon>
    </lineage>
</organism>
<accession>A0A015UFR9</accession>
<evidence type="ECO:0000256" key="2">
    <source>
        <dbReference type="ARBA" id="ARBA00023295"/>
    </source>
</evidence>
<dbReference type="Gene3D" id="2.60.40.1180">
    <property type="entry name" value="Golgi alpha-mannosidase II"/>
    <property type="match status" value="1"/>
</dbReference>
<dbReference type="InterPro" id="IPR011496">
    <property type="entry name" value="O-GlcNAcase_cat"/>
</dbReference>
<evidence type="ECO:0000256" key="7">
    <source>
        <dbReference type="ARBA" id="ARBA00076634"/>
    </source>
</evidence>